<dbReference type="SUPFAM" id="SSF46955">
    <property type="entry name" value="Putative DNA-binding domain"/>
    <property type="match status" value="1"/>
</dbReference>
<accession>A0A4R8W848</accession>
<dbReference type="InterPro" id="IPR047057">
    <property type="entry name" value="MerR_fam"/>
</dbReference>
<dbReference type="PRINTS" id="PR00040">
    <property type="entry name" value="HTHMERR"/>
</dbReference>
<evidence type="ECO:0000259" key="2">
    <source>
        <dbReference type="PROSITE" id="PS50937"/>
    </source>
</evidence>
<dbReference type="PANTHER" id="PTHR30204">
    <property type="entry name" value="REDOX-CYCLING DRUG-SENSING TRANSCRIPTIONAL ACTIVATOR SOXR"/>
    <property type="match status" value="1"/>
</dbReference>
<dbReference type="InterPro" id="IPR036244">
    <property type="entry name" value="TipA-like_antibiotic-bd"/>
</dbReference>
<proteinExistence type="predicted"/>
<sequence>MDHSIQDIARLAGTTSRTLRHYGAEGLLPPSRIAANGYRYYDDRALVRLQRILLLRELGLGLPAIREVLDRETDEAVALRAHLGWLEQEQQRLQRQIRSVHTTINAVERKDQLMAKAMFDGFDHTTHKEEVEQRWGADAYASGDVWWRGMNTAQRAQWQAMTDALQAAWQDAAARQITPDGAEAQRLAQRHVEWLDGVPGIPRENGRPSADYVRGLGEMYVADDRFAAHYGGQAGAGFVRDALTAYADRTL</sequence>
<dbReference type="Pfam" id="PF13411">
    <property type="entry name" value="MerR_1"/>
    <property type="match status" value="1"/>
</dbReference>
<dbReference type="GO" id="GO:0003677">
    <property type="term" value="F:DNA binding"/>
    <property type="evidence" value="ECO:0007669"/>
    <property type="project" value="UniProtKB-KW"/>
</dbReference>
<dbReference type="PANTHER" id="PTHR30204:SF97">
    <property type="entry name" value="MERR FAMILY REGULATORY PROTEIN"/>
    <property type="match status" value="1"/>
</dbReference>
<comment type="caution">
    <text evidence="3">The sequence shown here is derived from an EMBL/GenBank/DDBJ whole genome shotgun (WGS) entry which is preliminary data.</text>
</comment>
<dbReference type="Gene3D" id="1.10.1660.10">
    <property type="match status" value="1"/>
</dbReference>
<dbReference type="InterPro" id="IPR009061">
    <property type="entry name" value="DNA-bd_dom_put_sf"/>
</dbReference>
<dbReference type="EMBL" id="SOFL01000029">
    <property type="protein sequence ID" value="TFC02079.1"/>
    <property type="molecule type" value="Genomic_DNA"/>
</dbReference>
<dbReference type="PROSITE" id="PS50937">
    <property type="entry name" value="HTH_MERR_2"/>
    <property type="match status" value="1"/>
</dbReference>
<evidence type="ECO:0000313" key="4">
    <source>
        <dbReference type="Proteomes" id="UP000297907"/>
    </source>
</evidence>
<dbReference type="GO" id="GO:0003700">
    <property type="term" value="F:DNA-binding transcription factor activity"/>
    <property type="evidence" value="ECO:0007669"/>
    <property type="project" value="InterPro"/>
</dbReference>
<dbReference type="RefSeq" id="WP_134453598.1">
    <property type="nucleotide sequence ID" value="NZ_SOFL01000029.1"/>
</dbReference>
<dbReference type="OrthoDB" id="9809391at2"/>
<dbReference type="Pfam" id="PF07739">
    <property type="entry name" value="TipAS"/>
    <property type="match status" value="1"/>
</dbReference>
<gene>
    <name evidence="3" type="ORF">E3O42_08890</name>
</gene>
<dbReference type="SUPFAM" id="SSF89082">
    <property type="entry name" value="Antibiotic binding domain of TipA-like multidrug resistance regulators"/>
    <property type="match status" value="1"/>
</dbReference>
<reference evidence="3 4" key="1">
    <citation type="submission" date="2019-03" db="EMBL/GenBank/DDBJ databases">
        <title>Genomics of glacier-inhabiting Cryobacterium strains.</title>
        <authorList>
            <person name="Liu Q."/>
            <person name="Xin Y.-H."/>
        </authorList>
    </citation>
    <scope>NUCLEOTIDE SEQUENCE [LARGE SCALE GENOMIC DNA]</scope>
    <source>
        <strain evidence="3 4">RHLS22-1</strain>
    </source>
</reference>
<dbReference type="InterPro" id="IPR012925">
    <property type="entry name" value="TipAS_dom"/>
</dbReference>
<keyword evidence="4" id="KW-1185">Reference proteome</keyword>
<organism evidence="3 4">
    <name type="scientific">Cryobacterium adonitolivorans</name>
    <dbReference type="NCBI Taxonomy" id="1259189"/>
    <lineage>
        <taxon>Bacteria</taxon>
        <taxon>Bacillati</taxon>
        <taxon>Actinomycetota</taxon>
        <taxon>Actinomycetes</taxon>
        <taxon>Micrococcales</taxon>
        <taxon>Microbacteriaceae</taxon>
        <taxon>Cryobacterium</taxon>
    </lineage>
</organism>
<evidence type="ECO:0000256" key="1">
    <source>
        <dbReference type="ARBA" id="ARBA00023125"/>
    </source>
</evidence>
<dbReference type="AlphaFoldDB" id="A0A4R8W848"/>
<evidence type="ECO:0000313" key="3">
    <source>
        <dbReference type="EMBL" id="TFC02079.1"/>
    </source>
</evidence>
<feature type="domain" description="HTH merR-type" evidence="2">
    <location>
        <begin position="1"/>
        <end position="71"/>
    </location>
</feature>
<dbReference type="Proteomes" id="UP000297907">
    <property type="component" value="Unassembled WGS sequence"/>
</dbReference>
<dbReference type="InterPro" id="IPR000551">
    <property type="entry name" value="MerR-type_HTH_dom"/>
</dbReference>
<keyword evidence="1" id="KW-0238">DNA-binding</keyword>
<protein>
    <submittedName>
        <fullName evidence="3">MerR family transcriptional regulator</fullName>
    </submittedName>
</protein>
<dbReference type="Gene3D" id="1.10.490.50">
    <property type="entry name" value="Antibiotic binding domain of TipA-like multidrug resistance regulators"/>
    <property type="match status" value="1"/>
</dbReference>
<name>A0A4R8W848_9MICO</name>
<dbReference type="SMART" id="SM00422">
    <property type="entry name" value="HTH_MERR"/>
    <property type="match status" value="1"/>
</dbReference>